<dbReference type="PANTHER" id="PTHR15020">
    <property type="entry name" value="FLAVIN REDUCTASE-RELATED"/>
    <property type="match status" value="1"/>
</dbReference>
<protein>
    <recommendedName>
        <fullName evidence="1">NAD(P)-binding domain-containing protein</fullName>
    </recommendedName>
</protein>
<dbReference type="KEGG" id="ccn:H924_07045"/>
<dbReference type="InterPro" id="IPR036291">
    <property type="entry name" value="NAD(P)-bd_dom_sf"/>
</dbReference>
<feature type="domain" description="NAD(P)-binding" evidence="1">
    <location>
        <begin position="11"/>
        <end position="199"/>
    </location>
</feature>
<dbReference type="PATRIC" id="fig|1121353.3.peg.1437"/>
<dbReference type="Pfam" id="PF13460">
    <property type="entry name" value="NAD_binding_10"/>
    <property type="match status" value="1"/>
</dbReference>
<proteinExistence type="predicted"/>
<dbReference type="PANTHER" id="PTHR15020:SF50">
    <property type="entry name" value="UPF0659 PROTEIN YMR090W"/>
    <property type="match status" value="1"/>
</dbReference>
<dbReference type="HOGENOM" id="CLU_025711_1_1_11"/>
<dbReference type="Gene3D" id="3.40.50.720">
    <property type="entry name" value="NAD(P)-binding Rossmann-like Domain"/>
    <property type="match status" value="1"/>
</dbReference>
<dbReference type="RefSeq" id="WP_015651282.1">
    <property type="nucleotide sequence ID" value="NC_020506.1"/>
</dbReference>
<dbReference type="InterPro" id="IPR016040">
    <property type="entry name" value="NAD(P)-bd_dom"/>
</dbReference>
<dbReference type="STRING" id="1121353.H924_07045"/>
<evidence type="ECO:0000313" key="2">
    <source>
        <dbReference type="EMBL" id="AGG66851.1"/>
    </source>
</evidence>
<sequence>MTKSSKILIIGGHGRVALLATPLLVDAAQQVTSLYRNPEHRSEIEALGATPLERDVTALSVNDWAELLKDFDVVVWSAGNGGKGGADATYAIDRDAAIASIDGAASLGEQAPRYMMVSYVGATKHTIAPENSFYAYAEAKKAADEHLAASGLDYLILGPSALTMDEVTGVEVVADTQEAAAGRSTSRILVAQVLAELAARDSFPQARVLPFVDGVEDVKSIQ</sequence>
<keyword evidence="3" id="KW-1185">Reference proteome</keyword>
<dbReference type="EMBL" id="CP004354">
    <property type="protein sequence ID" value="AGG66851.1"/>
    <property type="molecule type" value="Genomic_DNA"/>
</dbReference>
<name>M1TRC0_9CORY</name>
<dbReference type="OrthoDB" id="4248066at2"/>
<dbReference type="Proteomes" id="UP000011760">
    <property type="component" value="Chromosome"/>
</dbReference>
<dbReference type="AlphaFoldDB" id="M1TRC0"/>
<gene>
    <name evidence="2" type="ORF">H924_07045</name>
</gene>
<accession>M1TRC0</accession>
<organism evidence="2 3">
    <name type="scientific">Corynebacterium callunae DSM 20147</name>
    <dbReference type="NCBI Taxonomy" id="1121353"/>
    <lineage>
        <taxon>Bacteria</taxon>
        <taxon>Bacillati</taxon>
        <taxon>Actinomycetota</taxon>
        <taxon>Actinomycetes</taxon>
        <taxon>Mycobacteriales</taxon>
        <taxon>Corynebacteriaceae</taxon>
        <taxon>Corynebacterium</taxon>
    </lineage>
</organism>
<evidence type="ECO:0000259" key="1">
    <source>
        <dbReference type="Pfam" id="PF13460"/>
    </source>
</evidence>
<dbReference type="eggNOG" id="COG0702">
    <property type="taxonomic scope" value="Bacteria"/>
</dbReference>
<dbReference type="SUPFAM" id="SSF51735">
    <property type="entry name" value="NAD(P)-binding Rossmann-fold domains"/>
    <property type="match status" value="1"/>
</dbReference>
<reference evidence="2 3" key="1">
    <citation type="submission" date="2013-02" db="EMBL/GenBank/DDBJ databases">
        <title>The complete genome sequence of Corynebacterium callunae DSM 20147.</title>
        <authorList>
            <person name="Ruckert C."/>
            <person name="Albersmeier A."/>
            <person name="Kalinowski J."/>
        </authorList>
    </citation>
    <scope>NUCLEOTIDE SEQUENCE [LARGE SCALE GENOMIC DNA]</scope>
    <source>
        <strain evidence="2 3">DSM 20147</strain>
    </source>
</reference>
<evidence type="ECO:0000313" key="3">
    <source>
        <dbReference type="Proteomes" id="UP000011760"/>
    </source>
</evidence>